<accession>A0A6M3IW24</accession>
<evidence type="ECO:0000313" key="1">
    <source>
        <dbReference type="EMBL" id="QJA61793.1"/>
    </source>
</evidence>
<name>A0A6M3IW24_9ZZZZ</name>
<sequence>MMVIFLILVIIVICVFSYAILLEPKQRDKHQDRLLREEWLKRHRREGVK</sequence>
<reference evidence="1" key="1">
    <citation type="submission" date="2020-03" db="EMBL/GenBank/DDBJ databases">
        <title>The deep terrestrial virosphere.</title>
        <authorList>
            <person name="Holmfeldt K."/>
            <person name="Nilsson E."/>
            <person name="Simone D."/>
            <person name="Lopez-Fernandez M."/>
            <person name="Wu X."/>
            <person name="de Brujin I."/>
            <person name="Lundin D."/>
            <person name="Andersson A."/>
            <person name="Bertilsson S."/>
            <person name="Dopson M."/>
        </authorList>
    </citation>
    <scope>NUCLEOTIDE SEQUENCE</scope>
    <source>
        <strain evidence="1">MM415B00892</strain>
    </source>
</reference>
<dbReference type="EMBL" id="MT141453">
    <property type="protein sequence ID" value="QJA61793.1"/>
    <property type="molecule type" value="Genomic_DNA"/>
</dbReference>
<protein>
    <submittedName>
        <fullName evidence="1">Uncharacterized protein</fullName>
    </submittedName>
</protein>
<gene>
    <name evidence="1" type="ORF">MM415B00892_0019</name>
</gene>
<proteinExistence type="predicted"/>
<organism evidence="1">
    <name type="scientific">viral metagenome</name>
    <dbReference type="NCBI Taxonomy" id="1070528"/>
    <lineage>
        <taxon>unclassified sequences</taxon>
        <taxon>metagenomes</taxon>
        <taxon>organismal metagenomes</taxon>
    </lineage>
</organism>
<dbReference type="AlphaFoldDB" id="A0A6M3IW24"/>